<reference evidence="1 2" key="1">
    <citation type="submission" date="2024-11" db="EMBL/GenBank/DDBJ databases">
        <title>The Natural Products Discovery Center: Release of the First 8490 Sequenced Strains for Exploring Actinobacteria Biosynthetic Diversity.</title>
        <authorList>
            <person name="Kalkreuter E."/>
            <person name="Kautsar S.A."/>
            <person name="Yang D."/>
            <person name="Bader C.D."/>
            <person name="Teijaro C.N."/>
            <person name="Fluegel L."/>
            <person name="Davis C.M."/>
            <person name="Simpson J.R."/>
            <person name="Lauterbach L."/>
            <person name="Steele A.D."/>
            <person name="Gui C."/>
            <person name="Meng S."/>
            <person name="Li G."/>
            <person name="Viehrig K."/>
            <person name="Ye F."/>
            <person name="Su P."/>
            <person name="Kiefer A.F."/>
            <person name="Nichols A."/>
            <person name="Cepeda A.J."/>
            <person name="Yan W."/>
            <person name="Fan B."/>
            <person name="Jiang Y."/>
            <person name="Adhikari A."/>
            <person name="Zheng C.-J."/>
            <person name="Schuster L."/>
            <person name="Cowan T.M."/>
            <person name="Smanski M.J."/>
            <person name="Chevrette M.G."/>
            <person name="De Carvalho L.P.S."/>
            <person name="Shen B."/>
        </authorList>
    </citation>
    <scope>NUCLEOTIDE SEQUENCE [LARGE SCALE GENOMIC DNA]</scope>
    <source>
        <strain evidence="1 2">NPDC077433</strain>
    </source>
</reference>
<dbReference type="RefSeq" id="WP_404672291.1">
    <property type="nucleotide sequence ID" value="NZ_JBJDPD010000020.1"/>
</dbReference>
<name>A0ABW8L9W1_9GAMM</name>
<accession>A0ABW8L9W1</accession>
<sequence length="146" mass="16030">MAVIKKNTKSPSLDKTQLLSAIAASAMLKPEAVPIEELDATIYVRRMTIGERDEYFAKMKEVPTGAGTSYGNALAFTLAVVDEQGAYLFTDDNGEHLATEDDIKAVQKTPPVLIDKALNKFYEVNRFVKMNAQQAQDDADGELKNS</sequence>
<dbReference type="EMBL" id="JBJDPD010000020">
    <property type="protein sequence ID" value="MFK4001709.1"/>
    <property type="molecule type" value="Genomic_DNA"/>
</dbReference>
<keyword evidence="2" id="KW-1185">Reference proteome</keyword>
<evidence type="ECO:0000313" key="1">
    <source>
        <dbReference type="EMBL" id="MFK4001709.1"/>
    </source>
</evidence>
<proteinExistence type="predicted"/>
<comment type="caution">
    <text evidence="1">The sequence shown here is derived from an EMBL/GenBank/DDBJ whole genome shotgun (WGS) entry which is preliminary data.</text>
</comment>
<evidence type="ECO:0000313" key="2">
    <source>
        <dbReference type="Proteomes" id="UP001620234"/>
    </source>
</evidence>
<dbReference type="Proteomes" id="UP001620234">
    <property type="component" value="Unassembled WGS sequence"/>
</dbReference>
<organism evidence="1 2">
    <name type="scientific">Psychrobacter namhaensis</name>
    <dbReference type="NCBI Taxonomy" id="292734"/>
    <lineage>
        <taxon>Bacteria</taxon>
        <taxon>Pseudomonadati</taxon>
        <taxon>Pseudomonadota</taxon>
        <taxon>Gammaproteobacteria</taxon>
        <taxon>Moraxellales</taxon>
        <taxon>Moraxellaceae</taxon>
        <taxon>Psychrobacter</taxon>
    </lineage>
</organism>
<protein>
    <submittedName>
        <fullName evidence="1">Uncharacterized protein</fullName>
    </submittedName>
</protein>
<gene>
    <name evidence="1" type="ORF">ACI2I3_10215</name>
</gene>